<feature type="DNA-binding region" description="H-T-H motif" evidence="4">
    <location>
        <begin position="42"/>
        <end position="61"/>
    </location>
</feature>
<dbReference type="Pfam" id="PF00440">
    <property type="entry name" value="TetR_N"/>
    <property type="match status" value="1"/>
</dbReference>
<dbReference type="Proteomes" id="UP000676967">
    <property type="component" value="Chromosome"/>
</dbReference>
<protein>
    <submittedName>
        <fullName evidence="6">TetR family transcriptional regulator</fullName>
    </submittedName>
</protein>
<evidence type="ECO:0000313" key="7">
    <source>
        <dbReference type="Proteomes" id="UP000676967"/>
    </source>
</evidence>
<keyword evidence="3" id="KW-0804">Transcription</keyword>
<dbReference type="InterPro" id="IPR050109">
    <property type="entry name" value="HTH-type_TetR-like_transc_reg"/>
</dbReference>
<keyword evidence="2 4" id="KW-0238">DNA-binding</keyword>
<dbReference type="InterPro" id="IPR036271">
    <property type="entry name" value="Tet_transcr_reg_TetR-rel_C_sf"/>
</dbReference>
<dbReference type="SUPFAM" id="SSF46689">
    <property type="entry name" value="Homeodomain-like"/>
    <property type="match status" value="1"/>
</dbReference>
<evidence type="ECO:0000256" key="4">
    <source>
        <dbReference type="PROSITE-ProRule" id="PRU00335"/>
    </source>
</evidence>
<keyword evidence="1" id="KW-0805">Transcription regulation</keyword>
<proteinExistence type="predicted"/>
<dbReference type="Pfam" id="PF02909">
    <property type="entry name" value="TetR_C_1"/>
    <property type="match status" value="1"/>
</dbReference>
<dbReference type="PROSITE" id="PS50977">
    <property type="entry name" value="HTH_TETR_2"/>
    <property type="match status" value="1"/>
</dbReference>
<feature type="domain" description="HTH tetR-type" evidence="5">
    <location>
        <begin position="19"/>
        <end position="79"/>
    </location>
</feature>
<gene>
    <name evidence="6" type="ORF">Aiant_24330</name>
</gene>
<keyword evidence="7" id="KW-1185">Reference proteome</keyword>
<dbReference type="PANTHER" id="PTHR30055">
    <property type="entry name" value="HTH-TYPE TRANSCRIPTIONAL REGULATOR RUTR"/>
    <property type="match status" value="1"/>
</dbReference>
<dbReference type="InterPro" id="IPR001647">
    <property type="entry name" value="HTH_TetR"/>
</dbReference>
<dbReference type="PANTHER" id="PTHR30055:SF151">
    <property type="entry name" value="TRANSCRIPTIONAL REGULATORY PROTEIN"/>
    <property type="match status" value="1"/>
</dbReference>
<reference evidence="6 7" key="1">
    <citation type="submission" date="2020-08" db="EMBL/GenBank/DDBJ databases">
        <title>Whole genome shotgun sequence of Actinoplanes ianthinogenes NBRC 13996.</title>
        <authorList>
            <person name="Komaki H."/>
            <person name="Tamura T."/>
        </authorList>
    </citation>
    <scope>NUCLEOTIDE SEQUENCE [LARGE SCALE GENOMIC DNA]</scope>
    <source>
        <strain evidence="6 7">NBRC 13996</strain>
    </source>
</reference>
<dbReference type="SUPFAM" id="SSF48498">
    <property type="entry name" value="Tetracyclin repressor-like, C-terminal domain"/>
    <property type="match status" value="1"/>
</dbReference>
<organism evidence="6 7">
    <name type="scientific">Actinoplanes ianthinogenes</name>
    <dbReference type="NCBI Taxonomy" id="122358"/>
    <lineage>
        <taxon>Bacteria</taxon>
        <taxon>Bacillati</taxon>
        <taxon>Actinomycetota</taxon>
        <taxon>Actinomycetes</taxon>
        <taxon>Micromonosporales</taxon>
        <taxon>Micromonosporaceae</taxon>
        <taxon>Actinoplanes</taxon>
    </lineage>
</organism>
<dbReference type="EMBL" id="AP023356">
    <property type="protein sequence ID" value="BCJ41776.1"/>
    <property type="molecule type" value="Genomic_DNA"/>
</dbReference>
<sequence>MADFLWQERAGGKRGPKPALTLEAIADVAIAVADAEGLDAVTMQRVAADLGYTKMALYRYLPGKTELVAVMLERVMGAAPTLPEAGWRDALITWTKCLLSVFLRHSWALVASTGKRPIGPHELDWMEAALARMPAGLTGAERMDTVAILAAQVRALAMQPDESGMITALTEHAARFPAVTAAIADMTAHGGQDQALSFGLERILDGLEALLAKRV</sequence>
<evidence type="ECO:0000313" key="6">
    <source>
        <dbReference type="EMBL" id="BCJ41776.1"/>
    </source>
</evidence>
<dbReference type="RefSeq" id="WP_189335244.1">
    <property type="nucleotide sequence ID" value="NZ_AP023356.1"/>
</dbReference>
<evidence type="ECO:0000256" key="3">
    <source>
        <dbReference type="ARBA" id="ARBA00023163"/>
    </source>
</evidence>
<dbReference type="InterPro" id="IPR004111">
    <property type="entry name" value="Repressor_TetR_C"/>
</dbReference>
<evidence type="ECO:0000259" key="5">
    <source>
        <dbReference type="PROSITE" id="PS50977"/>
    </source>
</evidence>
<dbReference type="InterPro" id="IPR009057">
    <property type="entry name" value="Homeodomain-like_sf"/>
</dbReference>
<evidence type="ECO:0000256" key="1">
    <source>
        <dbReference type="ARBA" id="ARBA00023015"/>
    </source>
</evidence>
<name>A0ABM7LRC1_9ACTN</name>
<dbReference type="Gene3D" id="1.10.357.10">
    <property type="entry name" value="Tetracycline Repressor, domain 2"/>
    <property type="match status" value="1"/>
</dbReference>
<accession>A0ABM7LRC1</accession>
<evidence type="ECO:0000256" key="2">
    <source>
        <dbReference type="ARBA" id="ARBA00023125"/>
    </source>
</evidence>